<dbReference type="EMBL" id="NUWJ01000045">
    <property type="protein sequence ID" value="PFK26116.1"/>
    <property type="molecule type" value="Genomic_DNA"/>
</dbReference>
<evidence type="ECO:0000313" key="3">
    <source>
        <dbReference type="Proteomes" id="UP000224413"/>
    </source>
</evidence>
<feature type="chain" id="PRO_5040889343" evidence="1">
    <location>
        <begin position="22"/>
        <end position="210"/>
    </location>
</feature>
<gene>
    <name evidence="2" type="ORF">COI98_03970</name>
</gene>
<sequence length="210" mass="23857">MKKTMKNILVGIAMSAGIVMAGVNPASAEEHLFLKDSNGNPIVYGQEYYMESYEHPGYRAAYAWWDTIILEDEEHSEPIKFQKPMSQSDNPENVNIQISTGYDSTWRYLTKMPYSIWGTYSLNGYGDVDRRKAGTWVPTEPSADMNPDLKTGNYYALKNPYEYAVRHIGYPEPVILPPAFISHNGIAKNTELSTNPTLDSKAMWRFVPKK</sequence>
<dbReference type="AlphaFoldDB" id="A0A9X6X3Q9"/>
<keyword evidence="1" id="KW-0732">Signal</keyword>
<accession>A0A9X6X3Q9</accession>
<organism evidence="2 3">
    <name type="scientific">Bacillus cereus</name>
    <dbReference type="NCBI Taxonomy" id="1396"/>
    <lineage>
        <taxon>Bacteria</taxon>
        <taxon>Bacillati</taxon>
        <taxon>Bacillota</taxon>
        <taxon>Bacilli</taxon>
        <taxon>Bacillales</taxon>
        <taxon>Bacillaceae</taxon>
        <taxon>Bacillus</taxon>
        <taxon>Bacillus cereus group</taxon>
    </lineage>
</organism>
<proteinExistence type="predicted"/>
<protein>
    <submittedName>
        <fullName evidence="2">Uncharacterized protein</fullName>
    </submittedName>
</protein>
<evidence type="ECO:0000313" key="2">
    <source>
        <dbReference type="EMBL" id="PFK26116.1"/>
    </source>
</evidence>
<dbReference type="Proteomes" id="UP000224413">
    <property type="component" value="Unassembled WGS sequence"/>
</dbReference>
<name>A0A9X6X3Q9_BACCE</name>
<evidence type="ECO:0000256" key="1">
    <source>
        <dbReference type="SAM" id="SignalP"/>
    </source>
</evidence>
<feature type="signal peptide" evidence="1">
    <location>
        <begin position="1"/>
        <end position="21"/>
    </location>
</feature>
<reference evidence="2 3" key="1">
    <citation type="submission" date="2017-09" db="EMBL/GenBank/DDBJ databases">
        <title>Large-scale bioinformatics analysis of Bacillus genomes uncovers conserved roles of natural products in bacterial physiology.</title>
        <authorList>
            <consortium name="Agbiome Team Llc"/>
            <person name="Bleich R.M."/>
            <person name="Grubbs K.J."/>
            <person name="Santa Maria K.C."/>
            <person name="Allen S.E."/>
            <person name="Farag S."/>
            <person name="Shank E.A."/>
            <person name="Bowers A."/>
        </authorList>
    </citation>
    <scope>NUCLEOTIDE SEQUENCE [LARGE SCALE GENOMIC DNA]</scope>
    <source>
        <strain evidence="2 3">AFS083741</strain>
    </source>
</reference>
<comment type="caution">
    <text evidence="2">The sequence shown here is derived from an EMBL/GenBank/DDBJ whole genome shotgun (WGS) entry which is preliminary data.</text>
</comment>
<dbReference type="RefSeq" id="WP_098582825.1">
    <property type="nucleotide sequence ID" value="NZ_NUWJ01000045.1"/>
</dbReference>